<dbReference type="Gene3D" id="3.30.160.170">
    <property type="entry name" value="FlaG-like"/>
    <property type="match status" value="1"/>
</dbReference>
<reference evidence="2 3" key="1">
    <citation type="journal article" date="2013" name="PLoS ONE">
        <title>The first genomic and proteomic characterization of a deep-sea sulfate reducer: insights into the piezophilic lifestyle of Desulfovibrio piezophilus.</title>
        <authorList>
            <person name="Pradel N."/>
            <person name="Ji B."/>
            <person name="Gimenez G."/>
            <person name="Talla E."/>
            <person name="Lenoble P."/>
            <person name="Garel M."/>
            <person name="Tamburini C."/>
            <person name="Fourquet P."/>
            <person name="Lebrun R."/>
            <person name="Bertin P."/>
            <person name="Denis Y."/>
            <person name="Pophillat M."/>
            <person name="Barbe V."/>
            <person name="Ollivier B."/>
            <person name="Dolla A."/>
        </authorList>
    </citation>
    <scope>NUCLEOTIDE SEQUENCE [LARGE SCALE GENOMIC DNA]</scope>
    <source>
        <strain evidence="3">DSM 10523 / SB164P1</strain>
    </source>
</reference>
<dbReference type="RefSeq" id="WP_015413716.1">
    <property type="nucleotide sequence ID" value="NC_020409.1"/>
</dbReference>
<dbReference type="AlphaFoldDB" id="M1WJC6"/>
<dbReference type="eggNOG" id="ENOG503183B">
    <property type="taxonomic scope" value="Bacteria"/>
</dbReference>
<keyword evidence="3" id="KW-1185">Reference proteome</keyword>
<dbReference type="SUPFAM" id="SSF160214">
    <property type="entry name" value="FlaG-like"/>
    <property type="match status" value="1"/>
</dbReference>
<evidence type="ECO:0000313" key="2">
    <source>
        <dbReference type="EMBL" id="CCH47661.1"/>
    </source>
</evidence>
<evidence type="ECO:0000313" key="3">
    <source>
        <dbReference type="Proteomes" id="UP000011724"/>
    </source>
</evidence>
<keyword evidence="2" id="KW-0969">Cilium</keyword>
<accession>M1WJC6</accession>
<protein>
    <submittedName>
        <fullName evidence="2">Flagellar protein FlaG protein</fullName>
    </submittedName>
</protein>
<gene>
    <name evidence="2" type="primary">flaG</name>
    <name evidence="2" type="ordered locus">BN4_10423</name>
</gene>
<dbReference type="PATRIC" id="fig|879567.3.peg.439"/>
<dbReference type="PANTHER" id="PTHR37166:SF1">
    <property type="entry name" value="PROTEIN FLAG"/>
    <property type="match status" value="1"/>
</dbReference>
<dbReference type="OrthoDB" id="5461074at2"/>
<dbReference type="EMBL" id="FO203427">
    <property type="protein sequence ID" value="CCH47661.1"/>
    <property type="molecule type" value="Genomic_DNA"/>
</dbReference>
<reference evidence="3" key="2">
    <citation type="journal article" date="2013" name="Stand. Genomic Sci.">
        <title>Complete genome sequence of Desulfocapsa sulfexigens, a marine deltaproteobacterium specialized in disproportionating inorganic sulfur compounds.</title>
        <authorList>
            <person name="Finster K.W."/>
            <person name="Kjeldsen K.U."/>
            <person name="Kube M."/>
            <person name="Reinhardt R."/>
            <person name="Mussmann M."/>
            <person name="Amann R."/>
            <person name="Schreiber L."/>
        </authorList>
    </citation>
    <scope>NUCLEOTIDE SEQUENCE [LARGE SCALE GENOMIC DNA]</scope>
    <source>
        <strain evidence="3">DSM 10523 / SB164P1</strain>
    </source>
</reference>
<dbReference type="Proteomes" id="UP000011724">
    <property type="component" value="Chromosome"/>
</dbReference>
<dbReference type="PANTHER" id="PTHR37166">
    <property type="entry name" value="PROTEIN FLAG"/>
    <property type="match status" value="1"/>
</dbReference>
<dbReference type="KEGG" id="dpi:BN4_10423"/>
<sequence length="130" mass="14598">MNIPEISTELKVGIRSESGTPAQVVDETQGHNGSARAAPDITQKQDTSQQNRQPETFSKEKLDELVMDVEQFLERNDIQLKFNVLEEDDTVQVEIVDSDGKTIRKIPGDDLLKLSKSLKNLERGFLDEVS</sequence>
<dbReference type="STRING" id="1322246.BN4_10423"/>
<name>M1WJC6_PSEP2</name>
<dbReference type="BioCyc" id="DPIE1322246:BN4_RS02205-MONOMER"/>
<dbReference type="Pfam" id="PF03646">
    <property type="entry name" value="FlaG"/>
    <property type="match status" value="1"/>
</dbReference>
<feature type="region of interest" description="Disordered" evidence="1">
    <location>
        <begin position="1"/>
        <end position="60"/>
    </location>
</feature>
<proteinExistence type="predicted"/>
<evidence type="ECO:0000256" key="1">
    <source>
        <dbReference type="SAM" id="MobiDB-lite"/>
    </source>
</evidence>
<dbReference type="InterPro" id="IPR035924">
    <property type="entry name" value="FlaG-like_sf"/>
</dbReference>
<keyword evidence="2" id="KW-0282">Flagellum</keyword>
<feature type="compositionally biased region" description="Polar residues" evidence="1">
    <location>
        <begin position="42"/>
        <end position="56"/>
    </location>
</feature>
<organism evidence="2 3">
    <name type="scientific">Pseudodesulfovibrio piezophilus (strain DSM 21447 / JCM 15486 / C1TLV30)</name>
    <name type="common">Desulfovibrio piezophilus</name>
    <dbReference type="NCBI Taxonomy" id="1322246"/>
    <lineage>
        <taxon>Bacteria</taxon>
        <taxon>Pseudomonadati</taxon>
        <taxon>Thermodesulfobacteriota</taxon>
        <taxon>Desulfovibrionia</taxon>
        <taxon>Desulfovibrionales</taxon>
        <taxon>Desulfovibrionaceae</taxon>
    </lineage>
</organism>
<dbReference type="InterPro" id="IPR005186">
    <property type="entry name" value="FlaG"/>
</dbReference>
<dbReference type="HOGENOM" id="CLU_1934612_0_0_7"/>
<keyword evidence="2" id="KW-0966">Cell projection</keyword>